<dbReference type="RefSeq" id="WP_010795359.1">
    <property type="nucleotide sequence ID" value="NZ_CP069262.1"/>
</dbReference>
<dbReference type="Proteomes" id="UP000250443">
    <property type="component" value="Unassembled WGS sequence"/>
</dbReference>
<evidence type="ECO:0000313" key="5">
    <source>
        <dbReference type="Proteomes" id="UP000626180"/>
    </source>
</evidence>
<evidence type="ECO:0000313" key="2">
    <source>
        <dbReference type="EMBL" id="MBF8640312.1"/>
    </source>
</evidence>
<dbReference type="Proteomes" id="UP000626180">
    <property type="component" value="Unassembled WGS sequence"/>
</dbReference>
<accession>A0A2X2C953</accession>
<dbReference type="EMBL" id="UAUF01000009">
    <property type="protein sequence ID" value="SPZ03783.1"/>
    <property type="molecule type" value="Genomic_DNA"/>
</dbReference>
<proteinExistence type="predicted"/>
<dbReference type="Pfam" id="PF12158">
    <property type="entry name" value="DUF3592"/>
    <property type="match status" value="1"/>
</dbReference>
<evidence type="ECO:0000313" key="4">
    <source>
        <dbReference type="Proteomes" id="UP000250443"/>
    </source>
</evidence>
<evidence type="ECO:0000313" key="3">
    <source>
        <dbReference type="EMBL" id="SPZ03783.1"/>
    </source>
</evidence>
<feature type="domain" description="DUF3592" evidence="1">
    <location>
        <begin position="47"/>
        <end position="103"/>
    </location>
</feature>
<dbReference type="AlphaFoldDB" id="A0A2X2C953"/>
<protein>
    <recommendedName>
        <fullName evidence="1">DUF3592 domain-containing protein</fullName>
    </recommendedName>
</protein>
<sequence>MVWLCAMGAILGLVLVISLCQLWQWLKLTDSALTDGYIVSLEKAPLYRLTFSYQVQEQRYSLNFLDTLMGYSSSSLKALAEQVAVGDRIKVYYCTSDPSFCCVGFKPTHRSIVKVWLLNLLAPLAPFGF</sequence>
<gene>
    <name evidence="2" type="ORF">IRZ65_06435</name>
    <name evidence="3" type="ORF">NCTC11842_01133</name>
</gene>
<dbReference type="InterPro" id="IPR021994">
    <property type="entry name" value="DUF3592"/>
</dbReference>
<keyword evidence="5" id="KW-1185">Reference proteome</keyword>
<reference evidence="2 5" key="2">
    <citation type="submission" date="2020-10" db="EMBL/GenBank/DDBJ databases">
        <title>Genome sequences of Pseudomonas isolates.</title>
        <authorList>
            <person name="Wessels L."/>
            <person name="Reich F."/>
            <person name="Hammerl J."/>
        </authorList>
    </citation>
    <scope>NUCLEOTIDE SEQUENCE [LARGE SCALE GENOMIC DNA]</scope>
    <source>
        <strain evidence="2 5">20-MO00624-0</strain>
    </source>
</reference>
<name>A0A2X2C953_PSELU</name>
<reference evidence="3 4" key="1">
    <citation type="submission" date="2018-06" db="EMBL/GenBank/DDBJ databases">
        <authorList>
            <consortium name="Pathogen Informatics"/>
            <person name="Doyle S."/>
        </authorList>
    </citation>
    <scope>NUCLEOTIDE SEQUENCE [LARGE SCALE GENOMIC DNA]</scope>
    <source>
        <strain evidence="3 4">NCTC11842</strain>
    </source>
</reference>
<dbReference type="EMBL" id="JADMCD010000002">
    <property type="protein sequence ID" value="MBF8640312.1"/>
    <property type="molecule type" value="Genomic_DNA"/>
</dbReference>
<organism evidence="3 4">
    <name type="scientific">Pseudomonas luteola</name>
    <dbReference type="NCBI Taxonomy" id="47886"/>
    <lineage>
        <taxon>Bacteria</taxon>
        <taxon>Pseudomonadati</taxon>
        <taxon>Pseudomonadota</taxon>
        <taxon>Gammaproteobacteria</taxon>
        <taxon>Pseudomonadales</taxon>
        <taxon>Pseudomonadaceae</taxon>
        <taxon>Pseudomonas</taxon>
    </lineage>
</organism>
<evidence type="ECO:0000259" key="1">
    <source>
        <dbReference type="Pfam" id="PF12158"/>
    </source>
</evidence>